<keyword evidence="1" id="KW-0732">Signal</keyword>
<dbReference type="EMBL" id="JALJOQ010000202">
    <property type="protein sequence ID" value="KAK9789773.1"/>
    <property type="molecule type" value="Genomic_DNA"/>
</dbReference>
<protein>
    <submittedName>
        <fullName evidence="2">Uncharacterized protein</fullName>
    </submittedName>
</protein>
<keyword evidence="3" id="KW-1185">Reference proteome</keyword>
<reference evidence="2 3" key="1">
    <citation type="journal article" date="2024" name="Nat. Commun.">
        <title>Phylogenomics reveals the evolutionary origins of lichenization in chlorophyte algae.</title>
        <authorList>
            <person name="Puginier C."/>
            <person name="Libourel C."/>
            <person name="Otte J."/>
            <person name="Skaloud P."/>
            <person name="Haon M."/>
            <person name="Grisel S."/>
            <person name="Petersen M."/>
            <person name="Berrin J.G."/>
            <person name="Delaux P.M."/>
            <person name="Dal Grande F."/>
            <person name="Keller J."/>
        </authorList>
    </citation>
    <scope>NUCLEOTIDE SEQUENCE [LARGE SCALE GENOMIC DNA]</scope>
    <source>
        <strain evidence="2 3">SAG 2036</strain>
    </source>
</reference>
<accession>A0AAW1NKV6</accession>
<feature type="signal peptide" evidence="1">
    <location>
        <begin position="1"/>
        <end position="22"/>
    </location>
</feature>
<dbReference type="AlphaFoldDB" id="A0AAW1NKV6"/>
<evidence type="ECO:0000256" key="1">
    <source>
        <dbReference type="SAM" id="SignalP"/>
    </source>
</evidence>
<comment type="caution">
    <text evidence="2">The sequence shown here is derived from an EMBL/GenBank/DDBJ whole genome shotgun (WGS) entry which is preliminary data.</text>
</comment>
<feature type="chain" id="PRO_5043373936" evidence="1">
    <location>
        <begin position="23"/>
        <end position="98"/>
    </location>
</feature>
<evidence type="ECO:0000313" key="3">
    <source>
        <dbReference type="Proteomes" id="UP001465755"/>
    </source>
</evidence>
<organism evidence="2 3">
    <name type="scientific">Symbiochloris irregularis</name>
    <dbReference type="NCBI Taxonomy" id="706552"/>
    <lineage>
        <taxon>Eukaryota</taxon>
        <taxon>Viridiplantae</taxon>
        <taxon>Chlorophyta</taxon>
        <taxon>core chlorophytes</taxon>
        <taxon>Trebouxiophyceae</taxon>
        <taxon>Trebouxiales</taxon>
        <taxon>Trebouxiaceae</taxon>
        <taxon>Symbiochloris</taxon>
    </lineage>
</organism>
<evidence type="ECO:0000313" key="2">
    <source>
        <dbReference type="EMBL" id="KAK9789773.1"/>
    </source>
</evidence>
<gene>
    <name evidence="2" type="ORF">WJX73_010559</name>
</gene>
<proteinExistence type="predicted"/>
<dbReference type="Proteomes" id="UP001465755">
    <property type="component" value="Unassembled WGS sequence"/>
</dbReference>
<sequence>MARFAPVLLLSLLGLLGRLVSAQVQAPVTVSGRTLLVAAADASPGASSAANANSTSSNTTSAVTGLLSSSYLKCQRGQLELPLAISTSDRCSLANIQQ</sequence>
<name>A0AAW1NKV6_9CHLO</name>